<dbReference type="RefSeq" id="WP_353893092.1">
    <property type="nucleotide sequence ID" value="NZ_CP159485.1"/>
</dbReference>
<dbReference type="PROSITE" id="PS00136">
    <property type="entry name" value="SUBTILASE_ASP"/>
    <property type="match status" value="1"/>
</dbReference>
<dbReference type="EC" id="3.4.-.-" evidence="9"/>
<evidence type="ECO:0000256" key="7">
    <source>
        <dbReference type="RuleBase" id="RU003355"/>
    </source>
</evidence>
<dbReference type="PROSITE" id="PS00138">
    <property type="entry name" value="SUBTILASE_SER"/>
    <property type="match status" value="1"/>
</dbReference>
<dbReference type="InterPro" id="IPR022398">
    <property type="entry name" value="Peptidase_S8_His-AS"/>
</dbReference>
<evidence type="ECO:0000256" key="4">
    <source>
        <dbReference type="ARBA" id="ARBA00022825"/>
    </source>
</evidence>
<dbReference type="CDD" id="cd07487">
    <property type="entry name" value="Peptidases_S8_1"/>
    <property type="match status" value="1"/>
</dbReference>
<evidence type="ECO:0000256" key="2">
    <source>
        <dbReference type="ARBA" id="ARBA00022670"/>
    </source>
</evidence>
<dbReference type="InterPro" id="IPR015500">
    <property type="entry name" value="Peptidase_S8_subtilisin-rel"/>
</dbReference>
<proteinExistence type="inferred from homology"/>
<evidence type="ECO:0000256" key="5">
    <source>
        <dbReference type="PIRSR" id="PIRSR615500-1"/>
    </source>
</evidence>
<dbReference type="PROSITE" id="PS00137">
    <property type="entry name" value="SUBTILASE_HIS"/>
    <property type="match status" value="1"/>
</dbReference>
<dbReference type="InterPro" id="IPR023827">
    <property type="entry name" value="Peptidase_S8_Asp-AS"/>
</dbReference>
<dbReference type="InterPro" id="IPR050131">
    <property type="entry name" value="Peptidase_S8_subtilisin-like"/>
</dbReference>
<evidence type="ECO:0000313" key="9">
    <source>
        <dbReference type="EMBL" id="XCI28538.1"/>
    </source>
</evidence>
<dbReference type="EMBL" id="CP159485">
    <property type="protein sequence ID" value="XCI28538.1"/>
    <property type="molecule type" value="Genomic_DNA"/>
</dbReference>
<evidence type="ECO:0000256" key="1">
    <source>
        <dbReference type="ARBA" id="ARBA00011073"/>
    </source>
</evidence>
<reference evidence="9" key="1">
    <citation type="journal article" date="2018" name="Antonie Van Leeuwenhoek">
        <title>Proteinivorax hydrogeniformans sp. nov., an anaerobic, haloalkaliphilic bacterium fermenting proteinaceous compounds with high hydrogen production.</title>
        <authorList>
            <person name="Boltyanskaya Y."/>
            <person name="Detkova E."/>
            <person name="Pimenov N."/>
            <person name="Kevbrin V."/>
        </authorList>
    </citation>
    <scope>NUCLEOTIDE SEQUENCE</scope>
    <source>
        <strain evidence="9">Z-710</strain>
    </source>
</reference>
<dbReference type="Gene3D" id="3.40.50.200">
    <property type="entry name" value="Peptidase S8/S53 domain"/>
    <property type="match status" value="1"/>
</dbReference>
<comment type="similarity">
    <text evidence="1 6 7">Belongs to the peptidase S8 family.</text>
</comment>
<keyword evidence="2 6" id="KW-0645">Protease</keyword>
<reference evidence="9" key="2">
    <citation type="submission" date="2024-06" db="EMBL/GenBank/DDBJ databases">
        <authorList>
            <person name="Petrova K.O."/>
            <person name="Toshchakov S.V."/>
            <person name="Boltjanskaja Y.V."/>
            <person name="Kevbrin V.V."/>
        </authorList>
    </citation>
    <scope>NUCLEOTIDE SEQUENCE</scope>
    <source>
        <strain evidence="9">Z-710</strain>
    </source>
</reference>
<evidence type="ECO:0000256" key="3">
    <source>
        <dbReference type="ARBA" id="ARBA00022801"/>
    </source>
</evidence>
<dbReference type="SUPFAM" id="SSF52743">
    <property type="entry name" value="Subtilisin-like"/>
    <property type="match status" value="1"/>
</dbReference>
<evidence type="ECO:0000259" key="8">
    <source>
        <dbReference type="Pfam" id="PF00082"/>
    </source>
</evidence>
<dbReference type="GO" id="GO:0006508">
    <property type="term" value="P:proteolysis"/>
    <property type="evidence" value="ECO:0007669"/>
    <property type="project" value="UniProtKB-KW"/>
</dbReference>
<dbReference type="InterPro" id="IPR000209">
    <property type="entry name" value="Peptidase_S8/S53_dom"/>
</dbReference>
<gene>
    <name evidence="9" type="ORF">PRVXH_002500</name>
</gene>
<dbReference type="GO" id="GO:0004252">
    <property type="term" value="F:serine-type endopeptidase activity"/>
    <property type="evidence" value="ECO:0007669"/>
    <property type="project" value="UniProtKB-UniRule"/>
</dbReference>
<name>A0AAU8HTQ0_9FIRM</name>
<dbReference type="PROSITE" id="PS51892">
    <property type="entry name" value="SUBTILASE"/>
    <property type="match status" value="1"/>
</dbReference>
<dbReference type="Pfam" id="PF00082">
    <property type="entry name" value="Peptidase_S8"/>
    <property type="match status" value="1"/>
</dbReference>
<organism evidence="9">
    <name type="scientific">Proteinivorax hydrogeniformans</name>
    <dbReference type="NCBI Taxonomy" id="1826727"/>
    <lineage>
        <taxon>Bacteria</taxon>
        <taxon>Bacillati</taxon>
        <taxon>Bacillota</taxon>
        <taxon>Clostridia</taxon>
        <taxon>Eubacteriales</taxon>
        <taxon>Proteinivoracaceae</taxon>
        <taxon>Proteinivorax</taxon>
    </lineage>
</organism>
<feature type="active site" description="Charge relay system" evidence="5 6">
    <location>
        <position position="367"/>
    </location>
</feature>
<dbReference type="PANTHER" id="PTHR43806">
    <property type="entry name" value="PEPTIDASE S8"/>
    <property type="match status" value="1"/>
</dbReference>
<keyword evidence="4 6" id="KW-0720">Serine protease</keyword>
<sequence>MILEEARWIFANRNKLCSTTKKFALDCYRPAKFGNCMTYKPHRALKQRFKSIPVIVQVEKSQTLEQSMSNLASSCGCKIVKEIPTIDCFTTKVNTKNLEALANNKYVKKVWYDREFKAFLDKAIPAVASDILSEKGLTGKEVVVAVLDTGIYEHPDLKGRIIAFKDIIKGKKDPYDDNGHGTHVAGAVASNGSKTDGRFTAPAPDSKLVGVKVLDKVGGGSLSGILEGIQWCIENKEQLGIDVMNLSLGSEADMPYTDDPVCMAVEKAWEAGIVVCVAAGNSGPQSQTIGSPGIHPKVITVGALDNSNSQKKVADYSSRGPTIDGIKKPDILAPGTIVSLRSPGSLVDRQSKNDRVDYWYTTLSGTSMATPICSGIIAQILEENSSLTPDEIKEIIVNSSVPLENEEKNAQGAGVINGENINS</sequence>
<dbReference type="InterPro" id="IPR036852">
    <property type="entry name" value="Peptidase_S8/S53_dom_sf"/>
</dbReference>
<accession>A0AAU8HTQ0</accession>
<protein>
    <submittedName>
        <fullName evidence="9">S8 family peptidase</fullName>
        <ecNumber evidence="9">3.4.-.-</ecNumber>
    </submittedName>
</protein>
<evidence type="ECO:0000256" key="6">
    <source>
        <dbReference type="PROSITE-ProRule" id="PRU01240"/>
    </source>
</evidence>
<dbReference type="PRINTS" id="PR00723">
    <property type="entry name" value="SUBTILISIN"/>
</dbReference>
<dbReference type="AlphaFoldDB" id="A0AAU8HTQ0"/>
<feature type="domain" description="Peptidase S8/S53" evidence="8">
    <location>
        <begin position="139"/>
        <end position="414"/>
    </location>
</feature>
<feature type="active site" description="Charge relay system" evidence="5 6">
    <location>
        <position position="148"/>
    </location>
</feature>
<feature type="active site" description="Charge relay system" evidence="5 6">
    <location>
        <position position="180"/>
    </location>
</feature>
<keyword evidence="3 6" id="KW-0378">Hydrolase</keyword>
<dbReference type="InterPro" id="IPR023828">
    <property type="entry name" value="Peptidase_S8_Ser-AS"/>
</dbReference>
<dbReference type="PANTHER" id="PTHR43806:SF65">
    <property type="entry name" value="SERINE PROTEASE APRX"/>
    <property type="match status" value="1"/>
</dbReference>